<accession>A0A1N7GBA0</accession>
<sequence length="212" mass="23549">MIRLYKPNGQILIDGKHKNIALVQKVTLSAEYMQRHRGNLPMQVSFDHLGVVVLPIANSQSSAIGLWVTHNISGRARALISVSVQHAINTFYLFGNPATAVTTGLAGLKIYSETTGELIFDSRLKYLKILGYAQNDLLLDPSKQYGLLYTRSPAHTTYSNGYYESYTGSYEHDTSARYFYWRDGNTLRGFGDVPSNVLTATQPPLLVDLTGL</sequence>
<dbReference type="Proteomes" id="UP000187495">
    <property type="component" value="Unassembled WGS sequence"/>
</dbReference>
<organism evidence="1 2">
    <name type="scientific">Moraxella cuniculi DSM 21768</name>
    <dbReference type="NCBI Taxonomy" id="1122245"/>
    <lineage>
        <taxon>Bacteria</taxon>
        <taxon>Pseudomonadati</taxon>
        <taxon>Pseudomonadota</taxon>
        <taxon>Gammaproteobacteria</taxon>
        <taxon>Moraxellales</taxon>
        <taxon>Moraxellaceae</taxon>
        <taxon>Moraxella</taxon>
    </lineage>
</organism>
<reference evidence="2" key="1">
    <citation type="submission" date="2017-01" db="EMBL/GenBank/DDBJ databases">
        <authorList>
            <person name="Varghese N."/>
            <person name="Submissions S."/>
        </authorList>
    </citation>
    <scope>NUCLEOTIDE SEQUENCE [LARGE SCALE GENOMIC DNA]</scope>
    <source>
        <strain evidence="2">DSM 21768</strain>
    </source>
</reference>
<protein>
    <submittedName>
        <fullName evidence="1">Uncharacterized protein</fullName>
    </submittedName>
</protein>
<evidence type="ECO:0000313" key="1">
    <source>
        <dbReference type="EMBL" id="SIS09863.1"/>
    </source>
</evidence>
<name>A0A1N7GBA0_9GAMM</name>
<keyword evidence="2" id="KW-1185">Reference proteome</keyword>
<evidence type="ECO:0000313" key="2">
    <source>
        <dbReference type="Proteomes" id="UP000187495"/>
    </source>
</evidence>
<gene>
    <name evidence="1" type="ORF">SAMN02745664_1313</name>
</gene>
<dbReference type="AlphaFoldDB" id="A0A1N7GBA0"/>
<proteinExistence type="predicted"/>
<dbReference type="STRING" id="34061.B0189_10975"/>
<dbReference type="RefSeq" id="WP_076556245.1">
    <property type="nucleotide sequence ID" value="NZ_FTNU01000031.1"/>
</dbReference>
<dbReference type="EMBL" id="FTNU01000031">
    <property type="protein sequence ID" value="SIS09863.1"/>
    <property type="molecule type" value="Genomic_DNA"/>
</dbReference>